<name>A0A094QB65_9ZZZZ</name>
<organism evidence="1">
    <name type="scientific">freshwater metagenome</name>
    <dbReference type="NCBI Taxonomy" id="449393"/>
    <lineage>
        <taxon>unclassified sequences</taxon>
        <taxon>metagenomes</taxon>
        <taxon>ecological metagenomes</taxon>
    </lineage>
</organism>
<proteinExistence type="predicted"/>
<dbReference type="PANTHER" id="PTHR34070">
    <property type="entry name" value="ARMADILLO-TYPE FOLD"/>
    <property type="match status" value="1"/>
</dbReference>
<sequence length="243" mass="28447">MSLVKDLHALARKGRTSDLARFYKTAPGEYGEGDRFIGVIVPDTRLIAKKYIDLSFTELEKVIDSPIHEERLCGLIILTLRYKRDKDEQSRKKIFNFYMKMLRAGHVNNWDLVDVSAPIIGDYLITDPHHMKLLEKLSHSKDLWHRRVAMVFTFAFLRRGITGPTVVIAENLLDDKHDLIHKATGWMLREMGKRDPYLLRSFLRENAPYMPRTALRYSIERLPESERKRWLAIKPIDQSGRRS</sequence>
<dbReference type="Pfam" id="PF08713">
    <property type="entry name" value="DNA_alkylation"/>
    <property type="match status" value="1"/>
</dbReference>
<gene>
    <name evidence="1" type="ORF">GM51_1945</name>
</gene>
<evidence type="ECO:0000313" key="1">
    <source>
        <dbReference type="EMBL" id="KGA21455.1"/>
    </source>
</evidence>
<dbReference type="InterPro" id="IPR016024">
    <property type="entry name" value="ARM-type_fold"/>
</dbReference>
<dbReference type="AlphaFoldDB" id="A0A094QB65"/>
<protein>
    <submittedName>
        <fullName evidence="1">Putative DNA alkylation repair enzyme</fullName>
    </submittedName>
</protein>
<dbReference type="InterPro" id="IPR014825">
    <property type="entry name" value="DNA_alkylation"/>
</dbReference>
<dbReference type="SUPFAM" id="SSF48371">
    <property type="entry name" value="ARM repeat"/>
    <property type="match status" value="1"/>
</dbReference>
<reference evidence="1" key="1">
    <citation type="submission" date="2014-06" db="EMBL/GenBank/DDBJ databases">
        <title>Key roles for freshwater Actinobacteria revealed by deep metagenomic sequencing.</title>
        <authorList>
            <person name="Ghai R."/>
            <person name="Mizuno C.M."/>
            <person name="Picazo A."/>
            <person name="Camacho A."/>
            <person name="Rodriguez-Valera F."/>
        </authorList>
    </citation>
    <scope>NUCLEOTIDE SEQUENCE</scope>
</reference>
<comment type="caution">
    <text evidence="1">The sequence shown here is derived from an EMBL/GenBank/DDBJ whole genome shotgun (WGS) entry which is preliminary data.</text>
</comment>
<dbReference type="PANTHER" id="PTHR34070:SF1">
    <property type="entry name" value="DNA ALKYLATION REPAIR PROTEIN"/>
    <property type="match status" value="1"/>
</dbReference>
<dbReference type="CDD" id="cd06561">
    <property type="entry name" value="AlkD_like"/>
    <property type="match status" value="1"/>
</dbReference>
<accession>A0A094QB65</accession>
<dbReference type="EMBL" id="JNSL01000006">
    <property type="protein sequence ID" value="KGA21455.1"/>
    <property type="molecule type" value="Genomic_DNA"/>
</dbReference>
<dbReference type="Gene3D" id="1.25.10.90">
    <property type="match status" value="1"/>
</dbReference>